<gene>
    <name evidence="1" type="ORF">P27_0113</name>
</gene>
<evidence type="ECO:0000313" key="1">
    <source>
        <dbReference type="EMBL" id="ASU01718.1"/>
    </source>
</evidence>
<name>A0A2K8H6N5_9CAUD</name>
<accession>A0A2K8H6N5</accession>
<dbReference type="EMBL" id="MF431731">
    <property type="protein sequence ID" value="ASU01718.1"/>
    <property type="molecule type" value="Genomic_DNA"/>
</dbReference>
<sequence length="66" mass="7543">MAMTITLPKIQAKLNLLSTARINYQDSIGTVNQKVYKDAFLKESADLMDMVTQYNKELKMEIADDE</sequence>
<protein>
    <submittedName>
        <fullName evidence="1">Uncharacterized protein</fullName>
    </submittedName>
</protein>
<proteinExistence type="predicted"/>
<dbReference type="Proteomes" id="UP000240665">
    <property type="component" value="Segment"/>
</dbReference>
<reference evidence="2" key="1">
    <citation type="journal article" date="2018" name="Front. Microbiol.">
        <title>Identification and Characterization of T5-Like Bacteriophages Representing Two Novel Subgroups from Food Products.</title>
        <authorList>
            <person name="Svab D."/>
            <person name="Falgenhauer L."/>
            <person name="Rohde M."/>
            <person name="Szabo J."/>
            <person name="Chakraborty T."/>
            <person name="Toth I."/>
        </authorList>
    </citation>
    <scope>NUCLEOTIDE SEQUENCE [LARGE SCALE GENOMIC DNA]</scope>
</reference>
<evidence type="ECO:0000313" key="2">
    <source>
        <dbReference type="Proteomes" id="UP000240665"/>
    </source>
</evidence>
<organism evidence="1 2">
    <name type="scientific">Bacteriophage T5-like pork27</name>
    <dbReference type="NCBI Taxonomy" id="2024331"/>
    <lineage>
        <taxon>Viruses</taxon>
        <taxon>Duplodnaviria</taxon>
        <taxon>Heunggongvirae</taxon>
        <taxon>Uroviricota</taxon>
        <taxon>Caudoviricetes</taxon>
        <taxon>Demerecviridae</taxon>
        <taxon>Markadamsvirinae</taxon>
        <taxon>Tequintavirus</taxon>
        <taxon>Tequintavirus chee24</taxon>
    </lineage>
</organism>